<accession>A0ABS8SVZ6</accession>
<organism evidence="1 2">
    <name type="scientific">Datura stramonium</name>
    <name type="common">Jimsonweed</name>
    <name type="synonym">Common thornapple</name>
    <dbReference type="NCBI Taxonomy" id="4076"/>
    <lineage>
        <taxon>Eukaryota</taxon>
        <taxon>Viridiplantae</taxon>
        <taxon>Streptophyta</taxon>
        <taxon>Embryophyta</taxon>
        <taxon>Tracheophyta</taxon>
        <taxon>Spermatophyta</taxon>
        <taxon>Magnoliopsida</taxon>
        <taxon>eudicotyledons</taxon>
        <taxon>Gunneridae</taxon>
        <taxon>Pentapetalae</taxon>
        <taxon>asterids</taxon>
        <taxon>lamiids</taxon>
        <taxon>Solanales</taxon>
        <taxon>Solanaceae</taxon>
        <taxon>Solanoideae</taxon>
        <taxon>Datureae</taxon>
        <taxon>Datura</taxon>
    </lineage>
</organism>
<evidence type="ECO:0000313" key="2">
    <source>
        <dbReference type="Proteomes" id="UP000823775"/>
    </source>
</evidence>
<evidence type="ECO:0000313" key="1">
    <source>
        <dbReference type="EMBL" id="MCD7463088.1"/>
    </source>
</evidence>
<reference evidence="1 2" key="1">
    <citation type="journal article" date="2021" name="BMC Genomics">
        <title>Datura genome reveals duplications of psychoactive alkaloid biosynthetic genes and high mutation rate following tissue culture.</title>
        <authorList>
            <person name="Rajewski A."/>
            <person name="Carter-House D."/>
            <person name="Stajich J."/>
            <person name="Litt A."/>
        </authorList>
    </citation>
    <scope>NUCLEOTIDE SEQUENCE [LARGE SCALE GENOMIC DNA]</scope>
    <source>
        <strain evidence="1">AR-01</strain>
    </source>
</reference>
<comment type="caution">
    <text evidence="1">The sequence shown here is derived from an EMBL/GenBank/DDBJ whole genome shotgun (WGS) entry which is preliminary data.</text>
</comment>
<protein>
    <submittedName>
        <fullName evidence="1">Uncharacterized protein</fullName>
    </submittedName>
</protein>
<dbReference type="EMBL" id="JACEIK010000860">
    <property type="protein sequence ID" value="MCD7463088.1"/>
    <property type="molecule type" value="Genomic_DNA"/>
</dbReference>
<gene>
    <name evidence="1" type="ORF">HAX54_049931</name>
</gene>
<keyword evidence="2" id="KW-1185">Reference proteome</keyword>
<proteinExistence type="predicted"/>
<dbReference type="Proteomes" id="UP000823775">
    <property type="component" value="Unassembled WGS sequence"/>
</dbReference>
<sequence length="106" mass="12078">MRMRQNHRGRSKKKGNKSEYIFSRLSNYLEQWRYEPMLVGPLPIQHPELLSTLVVLQLLQSQTLLTPSSATEAIQDDTLSASVTTSTTIDFPGLTTTHYVMPDLQE</sequence>
<name>A0ABS8SVZ6_DATST</name>